<dbReference type="AlphaFoldDB" id="A0AAD6FW75"/>
<dbReference type="FunFam" id="2.30.29.30:FF:000043">
    <property type="entry name" value="FERM domain-containing protein 5"/>
    <property type="match status" value="1"/>
</dbReference>
<dbReference type="Gene3D" id="2.30.29.30">
    <property type="entry name" value="Pleckstrin-homology domain (PH domain)/Phosphotyrosine-binding domain (PTB)"/>
    <property type="match status" value="1"/>
</dbReference>
<reference evidence="7" key="1">
    <citation type="submission" date="2022-11" db="EMBL/GenBank/DDBJ databases">
        <title>Chromosome-level genome of Pogonophryne albipinna.</title>
        <authorList>
            <person name="Jo E."/>
        </authorList>
    </citation>
    <scope>NUCLEOTIDE SEQUENCE</scope>
    <source>
        <strain evidence="7">SGF0006</strain>
        <tissue evidence="7">Muscle</tissue>
    </source>
</reference>
<comment type="caution">
    <text evidence="7">The sequence shown here is derived from an EMBL/GenBank/DDBJ whole genome shotgun (WGS) entry which is preliminary data.</text>
</comment>
<dbReference type="Gene3D" id="3.10.20.90">
    <property type="entry name" value="Phosphatidylinositol 3-kinase Catalytic Subunit, Chain A, domain 1"/>
    <property type="match status" value="1"/>
</dbReference>
<comment type="subcellular location">
    <subcellularLocation>
        <location evidence="1">Cell junction</location>
        <location evidence="1">Adherens junction</location>
    </subcellularLocation>
</comment>
<dbReference type="Proteomes" id="UP001219934">
    <property type="component" value="Unassembled WGS sequence"/>
</dbReference>
<dbReference type="InterPro" id="IPR029071">
    <property type="entry name" value="Ubiquitin-like_domsf"/>
</dbReference>
<proteinExistence type="predicted"/>
<dbReference type="InterPro" id="IPR018979">
    <property type="entry name" value="FERM_N"/>
</dbReference>
<gene>
    <name evidence="7" type="ORF">JOQ06_009881</name>
</gene>
<feature type="domain" description="FERM" evidence="6">
    <location>
        <begin position="169"/>
        <end position="452"/>
    </location>
</feature>
<keyword evidence="3" id="KW-0965">Cell junction</keyword>
<dbReference type="PROSITE" id="PS00660">
    <property type="entry name" value="FERM_1"/>
    <property type="match status" value="1"/>
</dbReference>
<keyword evidence="2" id="KW-0597">Phosphoprotein</keyword>
<dbReference type="FunFam" id="1.20.80.10:FF:000006">
    <property type="entry name" value="FERM domain-containing protein 5 isoform X1"/>
    <property type="match status" value="1"/>
</dbReference>
<dbReference type="InterPro" id="IPR019749">
    <property type="entry name" value="Band_41_domain"/>
</dbReference>
<dbReference type="SMART" id="SM00295">
    <property type="entry name" value="B41"/>
    <property type="match status" value="1"/>
</dbReference>
<evidence type="ECO:0000256" key="4">
    <source>
        <dbReference type="ARBA" id="ARBA00054411"/>
    </source>
</evidence>
<dbReference type="InterPro" id="IPR035963">
    <property type="entry name" value="FERM_2"/>
</dbReference>
<name>A0AAD6FW75_9TELE</name>
<dbReference type="Pfam" id="PF00373">
    <property type="entry name" value="FERM_M"/>
    <property type="match status" value="1"/>
</dbReference>
<evidence type="ECO:0000256" key="3">
    <source>
        <dbReference type="ARBA" id="ARBA00022949"/>
    </source>
</evidence>
<dbReference type="PRINTS" id="PR00935">
    <property type="entry name" value="BAND41"/>
</dbReference>
<dbReference type="InterPro" id="IPR014847">
    <property type="entry name" value="FA"/>
</dbReference>
<comment type="function">
    <text evidence="4">May be involved in regulation of cell migration. May regulate cell-matrix interactions via its interaction with ITGB5 and modifying ITGB5 cytoplasmic tail interactions such as with FERMT2 and TLN1. May regulate ROCK1 kinase activity possibly involved in regulation of actin stress fiber formation.</text>
</comment>
<dbReference type="GO" id="GO:0005856">
    <property type="term" value="C:cytoskeleton"/>
    <property type="evidence" value="ECO:0007669"/>
    <property type="project" value="TreeGrafter"/>
</dbReference>
<dbReference type="InterPro" id="IPR000798">
    <property type="entry name" value="Ez/rad/moesin-like"/>
</dbReference>
<dbReference type="PRINTS" id="PR00661">
    <property type="entry name" value="ERMFAMILY"/>
</dbReference>
<dbReference type="SUPFAM" id="SSF50729">
    <property type="entry name" value="PH domain-like"/>
    <property type="match status" value="1"/>
</dbReference>
<evidence type="ECO:0000313" key="8">
    <source>
        <dbReference type="Proteomes" id="UP001219934"/>
    </source>
</evidence>
<organism evidence="7 8">
    <name type="scientific">Pogonophryne albipinna</name>
    <dbReference type="NCBI Taxonomy" id="1090488"/>
    <lineage>
        <taxon>Eukaryota</taxon>
        <taxon>Metazoa</taxon>
        <taxon>Chordata</taxon>
        <taxon>Craniata</taxon>
        <taxon>Vertebrata</taxon>
        <taxon>Euteleostomi</taxon>
        <taxon>Actinopterygii</taxon>
        <taxon>Neopterygii</taxon>
        <taxon>Teleostei</taxon>
        <taxon>Neoteleostei</taxon>
        <taxon>Acanthomorphata</taxon>
        <taxon>Eupercaria</taxon>
        <taxon>Perciformes</taxon>
        <taxon>Notothenioidei</taxon>
        <taxon>Pogonophryne</taxon>
    </lineage>
</organism>
<dbReference type="GO" id="GO:0005912">
    <property type="term" value="C:adherens junction"/>
    <property type="evidence" value="ECO:0007669"/>
    <property type="project" value="UniProtKB-SubCell"/>
</dbReference>
<dbReference type="PANTHER" id="PTHR23280:SF5">
    <property type="entry name" value="FERM DOMAIN-CONTAINING PROTEIN 5"/>
    <property type="match status" value="1"/>
</dbReference>
<evidence type="ECO:0000313" key="7">
    <source>
        <dbReference type="EMBL" id="KAJ4947850.1"/>
    </source>
</evidence>
<dbReference type="SMART" id="SM01196">
    <property type="entry name" value="FERM_C"/>
    <property type="match status" value="1"/>
</dbReference>
<dbReference type="SUPFAM" id="SSF54236">
    <property type="entry name" value="Ubiquitin-like"/>
    <property type="match status" value="1"/>
</dbReference>
<dbReference type="PANTHER" id="PTHR23280">
    <property type="entry name" value="4.1 G PROTEIN"/>
    <property type="match status" value="1"/>
</dbReference>
<dbReference type="Pfam" id="PF08736">
    <property type="entry name" value="FA"/>
    <property type="match status" value="1"/>
</dbReference>
<dbReference type="SMART" id="SM01195">
    <property type="entry name" value="FA"/>
    <property type="match status" value="1"/>
</dbReference>
<dbReference type="InterPro" id="IPR014352">
    <property type="entry name" value="FERM/acyl-CoA-bd_prot_sf"/>
</dbReference>
<dbReference type="SUPFAM" id="SSF47031">
    <property type="entry name" value="Second domain of FERM"/>
    <property type="match status" value="1"/>
</dbReference>
<dbReference type="SUPFAM" id="SSF53098">
    <property type="entry name" value="Ribonuclease H-like"/>
    <property type="match status" value="1"/>
</dbReference>
<dbReference type="InterPro" id="IPR018980">
    <property type="entry name" value="FERM_PH-like_C"/>
</dbReference>
<dbReference type="PROSITE" id="PS50057">
    <property type="entry name" value="FERM_3"/>
    <property type="match status" value="1"/>
</dbReference>
<dbReference type="InterPro" id="IPR019748">
    <property type="entry name" value="FERM_central"/>
</dbReference>
<dbReference type="CDD" id="cd17102">
    <property type="entry name" value="FERM_F1_FRMD3"/>
    <property type="match status" value="1"/>
</dbReference>
<dbReference type="InterPro" id="IPR011993">
    <property type="entry name" value="PH-like_dom_sf"/>
</dbReference>
<dbReference type="Gene3D" id="1.20.80.10">
    <property type="match status" value="1"/>
</dbReference>
<dbReference type="GO" id="GO:0008092">
    <property type="term" value="F:cytoskeletal protein binding"/>
    <property type="evidence" value="ECO:0007669"/>
    <property type="project" value="InterPro"/>
</dbReference>
<dbReference type="InterPro" id="IPR012337">
    <property type="entry name" value="RNaseH-like_sf"/>
</dbReference>
<evidence type="ECO:0000256" key="2">
    <source>
        <dbReference type="ARBA" id="ARBA00022553"/>
    </source>
</evidence>
<evidence type="ECO:0000256" key="5">
    <source>
        <dbReference type="ARBA" id="ARBA00067909"/>
    </source>
</evidence>
<dbReference type="EMBL" id="JAPTMU010000002">
    <property type="protein sequence ID" value="KAJ4947850.1"/>
    <property type="molecule type" value="Genomic_DNA"/>
</dbReference>
<dbReference type="InterPro" id="IPR019747">
    <property type="entry name" value="FERM_CS"/>
</dbReference>
<dbReference type="InterPro" id="IPR000299">
    <property type="entry name" value="FERM_domain"/>
</dbReference>
<dbReference type="GO" id="GO:0031032">
    <property type="term" value="P:actomyosin structure organization"/>
    <property type="evidence" value="ECO:0007669"/>
    <property type="project" value="TreeGrafter"/>
</dbReference>
<dbReference type="FunFam" id="3.10.20.90:FF:000458">
    <property type="entry name" value="Erythrocyte membrane protein band 4.1a"/>
    <property type="match status" value="1"/>
</dbReference>
<dbReference type="Pfam" id="PF09380">
    <property type="entry name" value="FERM_C"/>
    <property type="match status" value="1"/>
</dbReference>
<keyword evidence="8" id="KW-1185">Reference proteome</keyword>
<accession>A0AAD6FW75</accession>
<dbReference type="Pfam" id="PF09379">
    <property type="entry name" value="FERM_N"/>
    <property type="match status" value="1"/>
</dbReference>
<protein>
    <recommendedName>
        <fullName evidence="5">FERM domain-containing protein 5</fullName>
    </recommendedName>
</protein>
<sequence length="537" mass="61641">MSEVQAELGLPTHQLITESPTRWGSRQRMIERFLEQEKALVRVLGSDKKSRHLVPTWQDLDVLESINKAVKPLQEFTDALSGESYVSVSYIKPVLHLFKTSLLQPEEEDAELTKTIKGKIMRYLDDKYSDPVKDELLDMSLLVDPRFRTTYIDRDKVEPVKKRAVAEMMSLPAPANNSTPQQPGTAVQRDAKGQYLFDVICHHLNLLEKDYFGIRYVDPDKQRHWLEFTKSIAKQIKSQPPFTMCLRVKFYPPDPAALKEEITRYLVFLQVKRDLYHGRLLCKTSDAALLAAYILQAEIGDHDPGKHPEGYSSKFQFFPKHSEKLERRIADIHKTELIGQIPEISELNFLQKAQNLETYGVDPHPCKDVSGNPAFLAFTPFGFTVLQGNRRVHLLNWEEVTKLKFEAKTFHVYANQTEDKKIILTFFAPTPEACKHLWKCGVENQAFYKLEKSSQVRTVSSSNLFFKGSRFRYSGKVAKEVMEHSAKIKRDPPEIHRAGMVPSRSCPSITHGPRLTSVPRTRRRAVHISIMEGKPHS</sequence>
<dbReference type="CDD" id="cd14473">
    <property type="entry name" value="FERM_B-lobe"/>
    <property type="match status" value="1"/>
</dbReference>
<evidence type="ECO:0000256" key="1">
    <source>
        <dbReference type="ARBA" id="ARBA00004536"/>
    </source>
</evidence>
<evidence type="ECO:0000259" key="6">
    <source>
        <dbReference type="PROSITE" id="PS50057"/>
    </source>
</evidence>